<feature type="transmembrane region" description="Helical" evidence="2">
    <location>
        <begin position="209"/>
        <end position="231"/>
    </location>
</feature>
<feature type="compositionally biased region" description="Low complexity" evidence="1">
    <location>
        <begin position="110"/>
        <end position="134"/>
    </location>
</feature>
<proteinExistence type="predicted"/>
<name>A0AAN8ZTZ4_HALRR</name>
<organism evidence="3 4">
    <name type="scientific">Halocaridina rubra</name>
    <name type="common">Hawaiian red shrimp</name>
    <dbReference type="NCBI Taxonomy" id="373956"/>
    <lineage>
        <taxon>Eukaryota</taxon>
        <taxon>Metazoa</taxon>
        <taxon>Ecdysozoa</taxon>
        <taxon>Arthropoda</taxon>
        <taxon>Crustacea</taxon>
        <taxon>Multicrustacea</taxon>
        <taxon>Malacostraca</taxon>
        <taxon>Eumalacostraca</taxon>
        <taxon>Eucarida</taxon>
        <taxon>Decapoda</taxon>
        <taxon>Pleocyemata</taxon>
        <taxon>Caridea</taxon>
        <taxon>Atyoidea</taxon>
        <taxon>Atyidae</taxon>
        <taxon>Halocaridina</taxon>
    </lineage>
</organism>
<dbReference type="Proteomes" id="UP001381693">
    <property type="component" value="Unassembled WGS sequence"/>
</dbReference>
<evidence type="ECO:0000313" key="3">
    <source>
        <dbReference type="EMBL" id="KAK7068496.1"/>
    </source>
</evidence>
<sequence>MGTTCYKISIRLPSTNIRHIFQVNCGGGVISYGKRRRRAVNMSLFDDDYDNFDKDVNSDDMTIKLEISTDGTENGGFTSSINSLEDREEDGNNTISGTDGPVRTTKRDASWSPTTTSIRTSRSTASTSPATTDSEATKDAKSSPTPNENVATTEKTKNLADMPGDIPVALSLVVGEDTMPDGWDDRHRYRYRDDTFIADDYVCTPTSTVVAAVLTLLVLLCAGAIGFVFFYRSRKRHWQKMGNCDPFPVPPQPKNQFFNSPEVMFRAAYGGFPGQSNMATNMAAFTASQNLSPMHLEDSPPYKEC</sequence>
<evidence type="ECO:0000256" key="2">
    <source>
        <dbReference type="SAM" id="Phobius"/>
    </source>
</evidence>
<dbReference type="AlphaFoldDB" id="A0AAN8ZTZ4"/>
<keyword evidence="4" id="KW-1185">Reference proteome</keyword>
<feature type="compositionally biased region" description="Polar residues" evidence="1">
    <location>
        <begin position="69"/>
        <end position="83"/>
    </location>
</feature>
<accession>A0AAN8ZTZ4</accession>
<dbReference type="EMBL" id="JAXCGZ010017221">
    <property type="protein sequence ID" value="KAK7068496.1"/>
    <property type="molecule type" value="Genomic_DNA"/>
</dbReference>
<evidence type="ECO:0000256" key="1">
    <source>
        <dbReference type="SAM" id="MobiDB-lite"/>
    </source>
</evidence>
<keyword evidence="2" id="KW-0472">Membrane</keyword>
<keyword evidence="2" id="KW-1133">Transmembrane helix</keyword>
<protein>
    <submittedName>
        <fullName evidence="3">Uncharacterized protein</fullName>
    </submittedName>
</protein>
<reference evidence="3 4" key="1">
    <citation type="submission" date="2023-11" db="EMBL/GenBank/DDBJ databases">
        <title>Halocaridina rubra genome assembly.</title>
        <authorList>
            <person name="Smith C."/>
        </authorList>
    </citation>
    <scope>NUCLEOTIDE SEQUENCE [LARGE SCALE GENOMIC DNA]</scope>
    <source>
        <strain evidence="3">EP-1</strain>
        <tissue evidence="3">Whole</tissue>
    </source>
</reference>
<keyword evidence="2" id="KW-0812">Transmembrane</keyword>
<feature type="region of interest" description="Disordered" evidence="1">
    <location>
        <begin position="69"/>
        <end position="162"/>
    </location>
</feature>
<feature type="compositionally biased region" description="Polar residues" evidence="1">
    <location>
        <begin position="142"/>
        <end position="153"/>
    </location>
</feature>
<comment type="caution">
    <text evidence="3">The sequence shown here is derived from an EMBL/GenBank/DDBJ whole genome shotgun (WGS) entry which is preliminary data.</text>
</comment>
<gene>
    <name evidence="3" type="ORF">SK128_019538</name>
</gene>
<evidence type="ECO:0000313" key="4">
    <source>
        <dbReference type="Proteomes" id="UP001381693"/>
    </source>
</evidence>